<evidence type="ECO:0000256" key="1">
    <source>
        <dbReference type="SAM" id="MobiDB-lite"/>
    </source>
</evidence>
<sequence length="374" mass="42491">MAQKVLIMGESGTGKSTSMRNCDPAITAVVNPVGKPLPFKNHFETLDNVTDAREIIKYIKEQVKAGKKLIVVDDFQYILAIPYMNRIKETGWDKYNDFGANYFEIIDVCKDLPDDVVVAYMTHLETLDNGLTTVKLIGKLLREKITIEGLFTIVLRTGVYEAKYYFYTQNSGKDTVKSPLGMFQNYAIDNDLNYVYDKIKNYYELGTYKSDEEMDKEDQKVAGDIEKPDASGRRSRTRKAEQKAEPVEKAEKTARTRKSRAEVEAENHEKMTKYQEKVDEAIQEAAGDSEEVDFDVAAEAAASVPAPELQKPPRRTRKERKTAEQTVEQSEPVQEEPEVTESESDKMDATPETEGAMNAPEPPVRGQRRRRTRQ</sequence>
<dbReference type="RefSeq" id="WP_144137010.1">
    <property type="nucleotide sequence ID" value="NZ_CABHOF010000037.1"/>
</dbReference>
<dbReference type="InterPro" id="IPR027417">
    <property type="entry name" value="P-loop_NTPase"/>
</dbReference>
<dbReference type="SUPFAM" id="SSF52540">
    <property type="entry name" value="P-loop containing nucleoside triphosphate hydrolases"/>
    <property type="match status" value="1"/>
</dbReference>
<accession>A0A564WRY8</accession>
<reference evidence="2 3" key="1">
    <citation type="submission" date="2019-07" db="EMBL/GenBank/DDBJ databases">
        <authorList>
            <person name="Chang H.-W."/>
            <person name="Raman A."/>
            <person name="Venkatesh S."/>
            <person name="Gehrig J."/>
        </authorList>
    </citation>
    <scope>NUCLEOTIDE SEQUENCE [LARGE SCALE GENOMIC DNA]</scope>
    <source>
        <strain evidence="2">Blautia_wexlerae_LFYP_14</strain>
    </source>
</reference>
<feature type="compositionally biased region" description="Low complexity" evidence="1">
    <location>
        <begin position="297"/>
        <end position="308"/>
    </location>
</feature>
<keyword evidence="3" id="KW-1185">Reference proteome</keyword>
<dbReference type="AlphaFoldDB" id="A0A564WRY8"/>
<feature type="compositionally biased region" description="Acidic residues" evidence="1">
    <location>
        <begin position="287"/>
        <end position="296"/>
    </location>
</feature>
<evidence type="ECO:0000313" key="3">
    <source>
        <dbReference type="Proteomes" id="UP000366766"/>
    </source>
</evidence>
<dbReference type="EMBL" id="CABHOF010000037">
    <property type="protein sequence ID" value="VUX65142.1"/>
    <property type="molecule type" value="Genomic_DNA"/>
</dbReference>
<feature type="region of interest" description="Disordered" evidence="1">
    <location>
        <begin position="214"/>
        <end position="374"/>
    </location>
</feature>
<gene>
    <name evidence="2" type="ORF">BWLFYP14_01858</name>
</gene>
<dbReference type="Proteomes" id="UP000366766">
    <property type="component" value="Unassembled WGS sequence"/>
</dbReference>
<proteinExistence type="predicted"/>
<organism evidence="2 3">
    <name type="scientific">Blautia wexlerae</name>
    <dbReference type="NCBI Taxonomy" id="418240"/>
    <lineage>
        <taxon>Bacteria</taxon>
        <taxon>Bacillati</taxon>
        <taxon>Bacillota</taxon>
        <taxon>Clostridia</taxon>
        <taxon>Lachnospirales</taxon>
        <taxon>Lachnospiraceae</taxon>
        <taxon>Blautia</taxon>
    </lineage>
</organism>
<evidence type="ECO:0000313" key="2">
    <source>
        <dbReference type="EMBL" id="VUX65142.1"/>
    </source>
</evidence>
<feature type="compositionally biased region" description="Acidic residues" evidence="1">
    <location>
        <begin position="333"/>
        <end position="342"/>
    </location>
</feature>
<feature type="compositionally biased region" description="Basic and acidic residues" evidence="1">
    <location>
        <begin position="217"/>
        <end position="280"/>
    </location>
</feature>
<name>A0A564WRY8_9FIRM</name>
<protein>
    <submittedName>
        <fullName evidence="2">Uncharacterized protein</fullName>
    </submittedName>
</protein>